<gene>
    <name evidence="9" type="primary">MND1</name>
    <name evidence="9" type="ORF">PRELSG_1219300</name>
</gene>
<dbReference type="Pfam" id="PF18517">
    <property type="entry name" value="LZ3wCH"/>
    <property type="match status" value="1"/>
</dbReference>
<evidence type="ECO:0000256" key="1">
    <source>
        <dbReference type="ARBA" id="ARBA00004123"/>
    </source>
</evidence>
<evidence type="ECO:0000256" key="4">
    <source>
        <dbReference type="ARBA" id="ARBA00023242"/>
    </source>
</evidence>
<evidence type="ECO:0000313" key="10">
    <source>
        <dbReference type="Proteomes" id="UP000220158"/>
    </source>
</evidence>
<dbReference type="Pfam" id="PF03962">
    <property type="entry name" value="Mnd1"/>
    <property type="match status" value="1"/>
</dbReference>
<evidence type="ECO:0000256" key="2">
    <source>
        <dbReference type="ARBA" id="ARBA00005981"/>
    </source>
</evidence>
<feature type="domain" description="Mnd1 HTH" evidence="7">
    <location>
        <begin position="16"/>
        <end position="72"/>
    </location>
</feature>
<dbReference type="AlphaFoldDB" id="A0A1J1HD13"/>
<evidence type="ECO:0000256" key="3">
    <source>
        <dbReference type="ARBA" id="ARBA00023054"/>
    </source>
</evidence>
<feature type="coiled-coil region" evidence="6">
    <location>
        <begin position="73"/>
        <end position="146"/>
    </location>
</feature>
<feature type="domain" description="Leucine zipper with capping helix" evidence="8">
    <location>
        <begin position="150"/>
        <end position="198"/>
    </location>
</feature>
<dbReference type="InterPro" id="IPR040661">
    <property type="entry name" value="LZ3wCH"/>
</dbReference>
<protein>
    <submittedName>
        <fullName evidence="9">Meiotic nuclear division protein 1, putative</fullName>
    </submittedName>
</protein>
<name>A0A1J1HD13_PLARL</name>
<dbReference type="PIRSF" id="PIRSF026991">
    <property type="entry name" value="Mnd1"/>
    <property type="match status" value="1"/>
</dbReference>
<keyword evidence="4 5" id="KW-0539">Nucleus</keyword>
<dbReference type="GO" id="GO:0003690">
    <property type="term" value="F:double-stranded DNA binding"/>
    <property type="evidence" value="ECO:0007669"/>
    <property type="project" value="InterPro"/>
</dbReference>
<dbReference type="InterPro" id="IPR005647">
    <property type="entry name" value="Mnd1"/>
</dbReference>
<comment type="subcellular location">
    <subcellularLocation>
        <location evidence="1 5">Nucleus</location>
    </subcellularLocation>
</comment>
<evidence type="ECO:0000256" key="5">
    <source>
        <dbReference type="PIRNR" id="PIRNR026991"/>
    </source>
</evidence>
<accession>A0A1J1HD13</accession>
<dbReference type="OrthoDB" id="273345at2759"/>
<evidence type="ECO:0000256" key="6">
    <source>
        <dbReference type="SAM" id="Coils"/>
    </source>
</evidence>
<keyword evidence="10" id="KW-1185">Reference proteome</keyword>
<comment type="similarity">
    <text evidence="2 5">Belongs to the MND1 family.</text>
</comment>
<dbReference type="GO" id="GO:0005634">
    <property type="term" value="C:nucleus"/>
    <property type="evidence" value="ECO:0007669"/>
    <property type="project" value="UniProtKB-SubCell"/>
</dbReference>
<evidence type="ECO:0000313" key="9">
    <source>
        <dbReference type="EMBL" id="CRH01309.1"/>
    </source>
</evidence>
<dbReference type="GeneID" id="39737437"/>
<dbReference type="VEuPathDB" id="PlasmoDB:PRELSG_1219300"/>
<dbReference type="Proteomes" id="UP000220158">
    <property type="component" value="Chromosome 12"/>
</dbReference>
<dbReference type="RefSeq" id="XP_028534309.1">
    <property type="nucleotide sequence ID" value="XM_028677973.1"/>
</dbReference>
<organism evidence="9 10">
    <name type="scientific">Plasmodium relictum</name>
    <dbReference type="NCBI Taxonomy" id="85471"/>
    <lineage>
        <taxon>Eukaryota</taxon>
        <taxon>Sar</taxon>
        <taxon>Alveolata</taxon>
        <taxon>Apicomplexa</taxon>
        <taxon>Aconoidasida</taxon>
        <taxon>Haemosporida</taxon>
        <taxon>Plasmodiidae</taxon>
        <taxon>Plasmodium</taxon>
        <taxon>Plasmodium (Haemamoeba)</taxon>
    </lineage>
</organism>
<dbReference type="EMBL" id="LN835307">
    <property type="protein sequence ID" value="CRH01309.1"/>
    <property type="molecule type" value="Genomic_DNA"/>
</dbReference>
<proteinExistence type="inferred from homology"/>
<keyword evidence="3 6" id="KW-0175">Coiled coil</keyword>
<dbReference type="KEGG" id="prel:PRELSG_1219300"/>
<evidence type="ECO:0000259" key="8">
    <source>
        <dbReference type="Pfam" id="PF18517"/>
    </source>
</evidence>
<dbReference type="OMA" id="ECYGDEY"/>
<reference evidence="9 10" key="1">
    <citation type="submission" date="2015-04" db="EMBL/GenBank/DDBJ databases">
        <authorList>
            <consortium name="Pathogen Informatics"/>
        </authorList>
    </citation>
    <scope>NUCLEOTIDE SEQUENCE [LARGE SCALE GENOMIC DNA]</scope>
    <source>
        <strain evidence="9 10">SGS1</strain>
    </source>
</reference>
<dbReference type="InterPro" id="IPR040453">
    <property type="entry name" value="Mnd1_HTH"/>
</dbReference>
<dbReference type="GO" id="GO:0007131">
    <property type="term" value="P:reciprocal meiotic recombination"/>
    <property type="evidence" value="ECO:0007669"/>
    <property type="project" value="InterPro"/>
</dbReference>
<evidence type="ECO:0000259" key="7">
    <source>
        <dbReference type="Pfam" id="PF03962"/>
    </source>
</evidence>
<sequence>MKKKGKSNDDKKLILFDIMLQSESFFILKELEVLAQKRGVRSIFVKDLLQQLVDDNKVKSEKVGLQNVFWVLKTEESSNLENKYQKLKEKKEEYEEIIKTEKDGYDQLVNTLKFSEEELKNKIEEVNELIHILDRKKIELEKLKKTDIKEIEKMQIQNKCAVESIHRWNNNIFIVKQWIQNRTDKPGEIVDRLLGIKDIFHNWNS</sequence>
<comment type="function">
    <text evidence="5">Required for proper homologous chromosome pairing and efficient cross-over and intragenic recombination during meiosis.</text>
</comment>